<keyword evidence="2" id="KW-1185">Reference proteome</keyword>
<name>W1P3T2_AMBTC</name>
<dbReference type="Gramene" id="ERN02588">
    <property type="protein sequence ID" value="ERN02588"/>
    <property type="gene ID" value="AMTR_s00087p00110860"/>
</dbReference>
<accession>W1P3T2</accession>
<protein>
    <submittedName>
        <fullName evidence="1">Uncharacterized protein</fullName>
    </submittedName>
</protein>
<dbReference type="AlphaFoldDB" id="W1P3T2"/>
<gene>
    <name evidence="1" type="ORF">AMTR_s00087p00110860</name>
</gene>
<evidence type="ECO:0000313" key="2">
    <source>
        <dbReference type="Proteomes" id="UP000017836"/>
    </source>
</evidence>
<organism evidence="1 2">
    <name type="scientific">Amborella trichopoda</name>
    <dbReference type="NCBI Taxonomy" id="13333"/>
    <lineage>
        <taxon>Eukaryota</taxon>
        <taxon>Viridiplantae</taxon>
        <taxon>Streptophyta</taxon>
        <taxon>Embryophyta</taxon>
        <taxon>Tracheophyta</taxon>
        <taxon>Spermatophyta</taxon>
        <taxon>Magnoliopsida</taxon>
        <taxon>Amborellales</taxon>
        <taxon>Amborellaceae</taxon>
        <taxon>Amborella</taxon>
    </lineage>
</organism>
<proteinExistence type="predicted"/>
<reference evidence="2" key="1">
    <citation type="journal article" date="2013" name="Science">
        <title>The Amborella genome and the evolution of flowering plants.</title>
        <authorList>
            <consortium name="Amborella Genome Project"/>
        </authorList>
    </citation>
    <scope>NUCLEOTIDE SEQUENCE [LARGE SCALE GENOMIC DNA]</scope>
</reference>
<dbReference type="Proteomes" id="UP000017836">
    <property type="component" value="Unassembled WGS sequence"/>
</dbReference>
<sequence length="73" mass="8426">MLNSSRNVAEVRVLNLIVQVFTAYEVVERVFFKEDLEATSVERYVGPGFWRSPPPSDLRMPGTRLLRCPPPQY</sequence>
<dbReference type="EMBL" id="KI394524">
    <property type="protein sequence ID" value="ERN02588.1"/>
    <property type="molecule type" value="Genomic_DNA"/>
</dbReference>
<evidence type="ECO:0000313" key="1">
    <source>
        <dbReference type="EMBL" id="ERN02588.1"/>
    </source>
</evidence>
<dbReference type="HOGENOM" id="CLU_2708157_0_0_1"/>